<keyword evidence="3 6" id="KW-0963">Cytoplasm</keyword>
<comment type="subunit">
    <text evidence="6">Homodecamer.</text>
</comment>
<dbReference type="RefSeq" id="WP_313875410.1">
    <property type="nucleotide sequence ID" value="NZ_JAVBIK010000001.1"/>
</dbReference>
<feature type="binding site" evidence="6">
    <location>
        <position position="101"/>
    </location>
    <ligand>
        <name>substrate</name>
    </ligand>
</feature>
<dbReference type="Pfam" id="PF05025">
    <property type="entry name" value="RbsD_FucU"/>
    <property type="match status" value="1"/>
</dbReference>
<dbReference type="InterPro" id="IPR023064">
    <property type="entry name" value="D-ribose_pyranase"/>
</dbReference>
<sequence>MKRSVLLNAEISMLVASMGHGDMVVVGDAGLPIPTGPGAPQRIDLALCPGVPSLDQTLTAVLSELQVEHAYIAHEALQGDDKALPVWCANRTGFDIQTISHAELKSLCQRARAVIRTGECTPYANMVLVSGVTF</sequence>
<comment type="function">
    <text evidence="6">Catalyzes the interconversion of beta-pyran and beta-furan forms of D-ribose.</text>
</comment>
<accession>A0ABU3KPN1</accession>
<dbReference type="PANTHER" id="PTHR37831:SF1">
    <property type="entry name" value="D-RIBOSE PYRANASE"/>
    <property type="match status" value="1"/>
</dbReference>
<comment type="caution">
    <text evidence="7">The sequence shown here is derived from an EMBL/GenBank/DDBJ whole genome shotgun (WGS) entry which is preliminary data.</text>
</comment>
<dbReference type="EMBL" id="JAVBIK010000001">
    <property type="protein sequence ID" value="MDT7519750.1"/>
    <property type="molecule type" value="Genomic_DNA"/>
</dbReference>
<proteinExistence type="inferred from homology"/>
<evidence type="ECO:0000256" key="5">
    <source>
        <dbReference type="ARBA" id="ARBA00023277"/>
    </source>
</evidence>
<feature type="binding site" evidence="6">
    <location>
        <begin position="123"/>
        <end position="125"/>
    </location>
    <ligand>
        <name>substrate</name>
    </ligand>
</feature>
<dbReference type="PANTHER" id="PTHR37831">
    <property type="entry name" value="D-RIBOSE PYRANASE"/>
    <property type="match status" value="1"/>
</dbReference>
<comment type="pathway">
    <text evidence="6">Carbohydrate metabolism; D-ribose degradation; D-ribose 5-phosphate from beta-D-ribopyranose: step 1/2.</text>
</comment>
<evidence type="ECO:0000313" key="8">
    <source>
        <dbReference type="Proteomes" id="UP001321700"/>
    </source>
</evidence>
<dbReference type="InterPro" id="IPR023750">
    <property type="entry name" value="RbsD-like_sf"/>
</dbReference>
<evidence type="ECO:0000256" key="4">
    <source>
        <dbReference type="ARBA" id="ARBA00023235"/>
    </source>
</evidence>
<feature type="active site" description="Proton donor" evidence="6">
    <location>
        <position position="20"/>
    </location>
</feature>
<dbReference type="Proteomes" id="UP001321700">
    <property type="component" value="Unassembled WGS sequence"/>
</dbReference>
<reference evidence="7 8" key="1">
    <citation type="submission" date="2023-08" db="EMBL/GenBank/DDBJ databases">
        <title>Rhodoferax potami sp. nov. and Rhodoferax mekongensis sp. nov., isolated from the Mekong River in Thailand.</title>
        <authorList>
            <person name="Kitikhun S."/>
            <person name="Charoenyingcharoen P."/>
            <person name="Siriarchawattana P."/>
            <person name="Likhitrattanapisal S."/>
            <person name="Nilsakha T."/>
            <person name="Chanpet A."/>
            <person name="Rattanawaree P."/>
            <person name="Ingsriswang S."/>
        </authorList>
    </citation>
    <scope>NUCLEOTIDE SEQUENCE [LARGE SCALE GENOMIC DNA]</scope>
    <source>
        <strain evidence="7 8">TBRC 17660</strain>
    </source>
</reference>
<name>A0ABU3KPN1_9BURK</name>
<protein>
    <recommendedName>
        <fullName evidence="2 6">D-ribose pyranase</fullName>
        <ecNumber evidence="2 6">5.4.99.62</ecNumber>
    </recommendedName>
</protein>
<comment type="catalytic activity">
    <reaction evidence="1 6">
        <text>beta-D-ribopyranose = beta-D-ribofuranose</text>
        <dbReference type="Rhea" id="RHEA:25432"/>
        <dbReference type="ChEBI" id="CHEBI:27476"/>
        <dbReference type="ChEBI" id="CHEBI:47002"/>
        <dbReference type="EC" id="5.4.99.62"/>
    </reaction>
</comment>
<dbReference type="SUPFAM" id="SSF102546">
    <property type="entry name" value="RbsD-like"/>
    <property type="match status" value="1"/>
</dbReference>
<evidence type="ECO:0000256" key="1">
    <source>
        <dbReference type="ARBA" id="ARBA00000223"/>
    </source>
</evidence>
<dbReference type="NCBIfam" id="NF008761">
    <property type="entry name" value="PRK11797.1"/>
    <property type="match status" value="1"/>
</dbReference>
<dbReference type="Gene3D" id="3.40.1650.10">
    <property type="entry name" value="RbsD-like domain"/>
    <property type="match status" value="1"/>
</dbReference>
<organism evidence="7 8">
    <name type="scientific">Rhodoferax potami</name>
    <dbReference type="NCBI Taxonomy" id="3068338"/>
    <lineage>
        <taxon>Bacteria</taxon>
        <taxon>Pseudomonadati</taxon>
        <taxon>Pseudomonadota</taxon>
        <taxon>Betaproteobacteria</taxon>
        <taxon>Burkholderiales</taxon>
        <taxon>Comamonadaceae</taxon>
        <taxon>Rhodoferax</taxon>
    </lineage>
</organism>
<feature type="binding site" evidence="6">
    <location>
        <position position="28"/>
    </location>
    <ligand>
        <name>substrate</name>
    </ligand>
</feature>
<comment type="similarity">
    <text evidence="6">Belongs to the RbsD / FucU family. RbsD subfamily.</text>
</comment>
<comment type="subcellular location">
    <subcellularLocation>
        <location evidence="6">Cytoplasm</location>
    </subcellularLocation>
</comment>
<keyword evidence="5 6" id="KW-0119">Carbohydrate metabolism</keyword>
<evidence type="ECO:0000256" key="3">
    <source>
        <dbReference type="ARBA" id="ARBA00022490"/>
    </source>
</evidence>
<evidence type="ECO:0000313" key="7">
    <source>
        <dbReference type="EMBL" id="MDT7519750.1"/>
    </source>
</evidence>
<evidence type="ECO:0000256" key="2">
    <source>
        <dbReference type="ARBA" id="ARBA00012862"/>
    </source>
</evidence>
<gene>
    <name evidence="6 7" type="primary">rbsD</name>
    <name evidence="7" type="ORF">RAE19_13685</name>
</gene>
<dbReference type="GO" id="GO:0062193">
    <property type="term" value="F:D-ribose pyranase activity"/>
    <property type="evidence" value="ECO:0007669"/>
    <property type="project" value="UniProtKB-EC"/>
</dbReference>
<evidence type="ECO:0000256" key="6">
    <source>
        <dbReference type="HAMAP-Rule" id="MF_01661"/>
    </source>
</evidence>
<dbReference type="InterPro" id="IPR007721">
    <property type="entry name" value="RbsD_FucU"/>
</dbReference>
<dbReference type="EC" id="5.4.99.62" evidence="2 6"/>
<dbReference type="HAMAP" id="MF_01661">
    <property type="entry name" value="D_rib_pyranase"/>
    <property type="match status" value="1"/>
</dbReference>
<keyword evidence="4 6" id="KW-0413">Isomerase</keyword>
<keyword evidence="8" id="KW-1185">Reference proteome</keyword>